<protein>
    <submittedName>
        <fullName evidence="1">Uncharacterized protein</fullName>
    </submittedName>
</protein>
<dbReference type="Proteomes" id="UP000825935">
    <property type="component" value="Chromosome 29"/>
</dbReference>
<name>A0A8T2R7Z3_CERRI</name>
<accession>A0A8T2R7Z3</accession>
<organism evidence="1 2">
    <name type="scientific">Ceratopteris richardii</name>
    <name type="common">Triangle waterfern</name>
    <dbReference type="NCBI Taxonomy" id="49495"/>
    <lineage>
        <taxon>Eukaryota</taxon>
        <taxon>Viridiplantae</taxon>
        <taxon>Streptophyta</taxon>
        <taxon>Embryophyta</taxon>
        <taxon>Tracheophyta</taxon>
        <taxon>Polypodiopsida</taxon>
        <taxon>Polypodiidae</taxon>
        <taxon>Polypodiales</taxon>
        <taxon>Pteridineae</taxon>
        <taxon>Pteridaceae</taxon>
        <taxon>Parkerioideae</taxon>
        <taxon>Ceratopteris</taxon>
    </lineage>
</organism>
<evidence type="ECO:0000313" key="2">
    <source>
        <dbReference type="Proteomes" id="UP000825935"/>
    </source>
</evidence>
<evidence type="ECO:0000313" key="1">
    <source>
        <dbReference type="EMBL" id="KAH7291881.1"/>
    </source>
</evidence>
<comment type="caution">
    <text evidence="1">The sequence shown here is derived from an EMBL/GenBank/DDBJ whole genome shotgun (WGS) entry which is preliminary data.</text>
</comment>
<keyword evidence="2" id="KW-1185">Reference proteome</keyword>
<dbReference type="AlphaFoldDB" id="A0A8T2R7Z3"/>
<reference evidence="1" key="1">
    <citation type="submission" date="2021-08" db="EMBL/GenBank/DDBJ databases">
        <title>WGS assembly of Ceratopteris richardii.</title>
        <authorList>
            <person name="Marchant D.B."/>
            <person name="Chen G."/>
            <person name="Jenkins J."/>
            <person name="Shu S."/>
            <person name="Leebens-Mack J."/>
            <person name="Grimwood J."/>
            <person name="Schmutz J."/>
            <person name="Soltis P."/>
            <person name="Soltis D."/>
            <person name="Chen Z.-H."/>
        </authorList>
    </citation>
    <scope>NUCLEOTIDE SEQUENCE</scope>
    <source>
        <strain evidence="1">Whitten #5841</strain>
        <tissue evidence="1">Leaf</tissue>
    </source>
</reference>
<gene>
    <name evidence="1" type="ORF">KP509_29G040000</name>
</gene>
<proteinExistence type="predicted"/>
<sequence length="96" mass="11530">MPCDWLLHHSFGGTNPKKHRPPEIPQKRQVQVARQAEWNLRGLFFLWFHQLRSSSPPAYTSPSVQRKYRGKVLYMIPKRKVQAFFKQYTFRGERET</sequence>
<dbReference type="EMBL" id="CM035434">
    <property type="protein sequence ID" value="KAH7291881.1"/>
    <property type="molecule type" value="Genomic_DNA"/>
</dbReference>